<dbReference type="PANTHER" id="PTHR33112">
    <property type="entry name" value="DOMAIN PROTEIN, PUTATIVE-RELATED"/>
    <property type="match status" value="1"/>
</dbReference>
<evidence type="ECO:0000313" key="2">
    <source>
        <dbReference type="EMBL" id="CAI6342027.1"/>
    </source>
</evidence>
<proteinExistence type="predicted"/>
<evidence type="ECO:0000313" key="3">
    <source>
        <dbReference type="Proteomes" id="UP001152607"/>
    </source>
</evidence>
<comment type="caution">
    <text evidence="2">The sequence shown here is derived from an EMBL/GenBank/DDBJ whole genome shotgun (WGS) entry which is preliminary data.</text>
</comment>
<dbReference type="InterPro" id="IPR010730">
    <property type="entry name" value="HET"/>
</dbReference>
<name>A0A9W4UVP4_9PLEO</name>
<protein>
    <recommendedName>
        <fullName evidence="1">Heterokaryon incompatibility domain-containing protein</fullName>
    </recommendedName>
</protein>
<dbReference type="OrthoDB" id="3691074at2759"/>
<dbReference type="AlphaFoldDB" id="A0A9W4UVP4"/>
<evidence type="ECO:0000259" key="1">
    <source>
        <dbReference type="Pfam" id="PF06985"/>
    </source>
</evidence>
<accession>A0A9W4UVP4</accession>
<reference evidence="2" key="1">
    <citation type="submission" date="2023-01" db="EMBL/GenBank/DDBJ databases">
        <authorList>
            <person name="Van Ghelder C."/>
            <person name="Rancurel C."/>
        </authorList>
    </citation>
    <scope>NUCLEOTIDE SEQUENCE</scope>
    <source>
        <strain evidence="2">CNCM I-4278</strain>
    </source>
</reference>
<keyword evidence="3" id="KW-1185">Reference proteome</keyword>
<feature type="domain" description="Heterokaryon incompatibility" evidence="1">
    <location>
        <begin position="252"/>
        <end position="410"/>
    </location>
</feature>
<gene>
    <name evidence="2" type="ORF">PDIGIT_LOCUS15229</name>
</gene>
<dbReference type="EMBL" id="CAOQHR010000012">
    <property type="protein sequence ID" value="CAI6342027.1"/>
    <property type="molecule type" value="Genomic_DNA"/>
</dbReference>
<dbReference type="Proteomes" id="UP001152607">
    <property type="component" value="Unassembled WGS sequence"/>
</dbReference>
<organism evidence="2 3">
    <name type="scientific">Periconia digitata</name>
    <dbReference type="NCBI Taxonomy" id="1303443"/>
    <lineage>
        <taxon>Eukaryota</taxon>
        <taxon>Fungi</taxon>
        <taxon>Dikarya</taxon>
        <taxon>Ascomycota</taxon>
        <taxon>Pezizomycotina</taxon>
        <taxon>Dothideomycetes</taxon>
        <taxon>Pleosporomycetidae</taxon>
        <taxon>Pleosporales</taxon>
        <taxon>Massarineae</taxon>
        <taxon>Periconiaceae</taxon>
        <taxon>Periconia</taxon>
    </lineage>
</organism>
<sequence length="716" mass="80937">MENYLCGRCKLLSFDDRALGGKEIVDEEGNARLSFPNHVIELRPLDLNDQTTIEMDDYIDYRLVRLDWHVDDVLPGLPLLVQSAQHGCEFCNALHFTLETSLAREAKTLIVYDGPLTLTGYLSVMEKGIGIEGIVIEATFNQNEGILGVIPMFFPVEASASKLTIHLYSRVLTIKTECVKWFGAEPAREVPYLSPGNVQEMRRILSECTKSCHPWTSSPTLPTRLIDVGRDSCTVPRLILSSDLFDPKDTKYAALSYCWGSAEDAETQLTTMKATLQDRCRSIPYELMTPAIRDVIEITRAIGLRYVWVDAVCIVQDDKNDWSHESSRMNQVYRHAFVTFCSLNSQSCHESLLQRIAALRIPFTSSLKLGVNDYYLIRLQAVSSEMVDRRRYTLERMWSRWTKRAWTYQEEALSTRLLVFGCLKLRYRCGSHEWTEGDASLTQISESNVKLLEKISQAKQGDLPTSELYDRWLITVHQYTNRKVTLGKDRLPAISGLARIMSDSLNDVYLAGVWQSDIHRGLCWTGVNESASRSLQSHLEYIRRRDYVAPSWSWASGARSLMCTRQQATPESTILDVSVDVDSHNPFGQVSGGYLRVRGNLAPIPEILLPRKLGETWGEVWSHDSDESSTSSINVGLDWVSGGSEEGLGRLLMFRLLQAPDNEDRTCPQLFALLLHPTGNSEQFYKVGLVSSSGHTGYEMMKSWFTNAAIETICIV</sequence>
<dbReference type="Pfam" id="PF06985">
    <property type="entry name" value="HET"/>
    <property type="match status" value="1"/>
</dbReference>
<dbReference type="PANTHER" id="PTHR33112:SF16">
    <property type="entry name" value="HETEROKARYON INCOMPATIBILITY DOMAIN-CONTAINING PROTEIN"/>
    <property type="match status" value="1"/>
</dbReference>